<dbReference type="InterPro" id="IPR036097">
    <property type="entry name" value="HisK_dim/P_sf"/>
</dbReference>
<feature type="domain" description="HAMP" evidence="13">
    <location>
        <begin position="178"/>
        <end position="231"/>
    </location>
</feature>
<dbReference type="CDD" id="cd06225">
    <property type="entry name" value="HAMP"/>
    <property type="match status" value="1"/>
</dbReference>
<dbReference type="SMART" id="SM00387">
    <property type="entry name" value="HATPase_c"/>
    <property type="match status" value="1"/>
</dbReference>
<evidence type="ECO:0000256" key="7">
    <source>
        <dbReference type="ARBA" id="ARBA00022777"/>
    </source>
</evidence>
<dbReference type="EMBL" id="JPRH01000013">
    <property type="protein sequence ID" value="KFF10128.1"/>
    <property type="molecule type" value="Genomic_DNA"/>
</dbReference>
<evidence type="ECO:0000259" key="12">
    <source>
        <dbReference type="PROSITE" id="PS50109"/>
    </source>
</evidence>
<keyword evidence="9" id="KW-0902">Two-component regulatory system</keyword>
<dbReference type="InterPro" id="IPR050428">
    <property type="entry name" value="TCS_sensor_his_kinase"/>
</dbReference>
<dbReference type="CDD" id="cd00082">
    <property type="entry name" value="HisKA"/>
    <property type="match status" value="1"/>
</dbReference>
<evidence type="ECO:0000259" key="13">
    <source>
        <dbReference type="PROSITE" id="PS50885"/>
    </source>
</evidence>
<dbReference type="OrthoDB" id="594725at2"/>
<comment type="catalytic activity">
    <reaction evidence="1">
        <text>ATP + protein L-histidine = ADP + protein N-phospho-L-histidine.</text>
        <dbReference type="EC" id="2.7.13.3"/>
    </reaction>
</comment>
<dbReference type="CDD" id="cd00075">
    <property type="entry name" value="HATPase"/>
    <property type="match status" value="1"/>
</dbReference>
<dbReference type="PANTHER" id="PTHR45436">
    <property type="entry name" value="SENSOR HISTIDINE KINASE YKOH"/>
    <property type="match status" value="1"/>
</dbReference>
<evidence type="ECO:0000256" key="10">
    <source>
        <dbReference type="ARBA" id="ARBA00023136"/>
    </source>
</evidence>
<organism evidence="14 15">
    <name type="scientific">Chryseobacterium soli</name>
    <dbReference type="NCBI Taxonomy" id="445961"/>
    <lineage>
        <taxon>Bacteria</taxon>
        <taxon>Pseudomonadati</taxon>
        <taxon>Bacteroidota</taxon>
        <taxon>Flavobacteriia</taxon>
        <taxon>Flavobacteriales</taxon>
        <taxon>Weeksellaceae</taxon>
        <taxon>Chryseobacterium group</taxon>
        <taxon>Chryseobacterium</taxon>
    </lineage>
</organism>
<name>A0A086A0B4_9FLAO</name>
<evidence type="ECO:0000256" key="8">
    <source>
        <dbReference type="ARBA" id="ARBA00022989"/>
    </source>
</evidence>
<proteinExistence type="predicted"/>
<evidence type="ECO:0000313" key="14">
    <source>
        <dbReference type="EMBL" id="KFF10128.1"/>
    </source>
</evidence>
<reference evidence="14 15" key="1">
    <citation type="submission" date="2014-07" db="EMBL/GenBank/DDBJ databases">
        <title>Genome of Chryseobacterium soli DSM 19298.</title>
        <authorList>
            <person name="Stropko S.J."/>
            <person name="Pipes S.E."/>
            <person name="Newman J."/>
        </authorList>
    </citation>
    <scope>NUCLEOTIDE SEQUENCE [LARGE SCALE GENOMIC DNA]</scope>
    <source>
        <strain evidence="14 15">DSM 19298</strain>
    </source>
</reference>
<keyword evidence="4" id="KW-0597">Phosphoprotein</keyword>
<dbReference type="InterPro" id="IPR003660">
    <property type="entry name" value="HAMP_dom"/>
</dbReference>
<dbReference type="PROSITE" id="PS50885">
    <property type="entry name" value="HAMP"/>
    <property type="match status" value="1"/>
</dbReference>
<dbReference type="PANTHER" id="PTHR45436:SF5">
    <property type="entry name" value="SENSOR HISTIDINE KINASE TRCS"/>
    <property type="match status" value="1"/>
</dbReference>
<evidence type="ECO:0000256" key="1">
    <source>
        <dbReference type="ARBA" id="ARBA00000085"/>
    </source>
</evidence>
<dbReference type="SMART" id="SM00304">
    <property type="entry name" value="HAMP"/>
    <property type="match status" value="1"/>
</dbReference>
<accession>A0A086A0B4</accession>
<evidence type="ECO:0000256" key="5">
    <source>
        <dbReference type="ARBA" id="ARBA00022679"/>
    </source>
</evidence>
<dbReference type="Proteomes" id="UP000028705">
    <property type="component" value="Unassembled WGS sequence"/>
</dbReference>
<dbReference type="EC" id="2.7.13.3" evidence="3"/>
<gene>
    <name evidence="14" type="ORF">IW15_21570</name>
</gene>
<dbReference type="InterPro" id="IPR036890">
    <property type="entry name" value="HATPase_C_sf"/>
</dbReference>
<keyword evidence="7 14" id="KW-0418">Kinase</keyword>
<evidence type="ECO:0000256" key="9">
    <source>
        <dbReference type="ARBA" id="ARBA00023012"/>
    </source>
</evidence>
<evidence type="ECO:0000256" key="11">
    <source>
        <dbReference type="SAM" id="Phobius"/>
    </source>
</evidence>
<comment type="subcellular location">
    <subcellularLocation>
        <location evidence="2">Membrane</location>
    </subcellularLocation>
</comment>
<dbReference type="Gene3D" id="3.30.565.10">
    <property type="entry name" value="Histidine kinase-like ATPase, C-terminal domain"/>
    <property type="match status" value="1"/>
</dbReference>
<dbReference type="AlphaFoldDB" id="A0A086A0B4"/>
<evidence type="ECO:0000256" key="3">
    <source>
        <dbReference type="ARBA" id="ARBA00012438"/>
    </source>
</evidence>
<dbReference type="GO" id="GO:0000155">
    <property type="term" value="F:phosphorelay sensor kinase activity"/>
    <property type="evidence" value="ECO:0007669"/>
    <property type="project" value="InterPro"/>
</dbReference>
<evidence type="ECO:0000313" key="15">
    <source>
        <dbReference type="Proteomes" id="UP000028705"/>
    </source>
</evidence>
<feature type="transmembrane region" description="Helical" evidence="11">
    <location>
        <begin position="7"/>
        <end position="28"/>
    </location>
</feature>
<dbReference type="SUPFAM" id="SSF55874">
    <property type="entry name" value="ATPase domain of HSP90 chaperone/DNA topoisomerase II/histidine kinase"/>
    <property type="match status" value="1"/>
</dbReference>
<dbReference type="eggNOG" id="COG2205">
    <property type="taxonomic scope" value="Bacteria"/>
</dbReference>
<dbReference type="Pfam" id="PF00512">
    <property type="entry name" value="HisKA"/>
    <property type="match status" value="1"/>
</dbReference>
<dbReference type="Gene3D" id="1.10.287.130">
    <property type="match status" value="1"/>
</dbReference>
<dbReference type="Pfam" id="PF02518">
    <property type="entry name" value="HATPase_c"/>
    <property type="match status" value="1"/>
</dbReference>
<dbReference type="InterPro" id="IPR003594">
    <property type="entry name" value="HATPase_dom"/>
</dbReference>
<keyword evidence="8 11" id="KW-1133">Transmembrane helix</keyword>
<keyword evidence="6 11" id="KW-0812">Transmembrane</keyword>
<sequence>MKVRTRLTLLFTLVTAMLMIFYGIVVYYSSKEAREVSFYAELKSEAVAKANLFFQGELTESEMHKLYKNNTQTLNEVQVAVYDSGFNLIYHDDARVDFVKEDKNMLSRIFKNKQISFFLDDLQVIGMVYSHDGKQYAITAAAYDQYGYNSVKHLLMISIISFITILVLIYCAGLFLSKKALNPAVEMVDQIKKITAGKLQLRLDYSETKGEFYALEESFNQMLERLDNSFNAQKHFVSNISHELNTPLASMTTELELALQKEYTAEEYQKVIQHTLEDAQNMSKLSSSLMDLAKASYDPAEISFSEIRIDEVLLDSYAKVRKENLHYKISLTIDDEIEEQHLIRTGNSYLLMVAFNNLIDNACKYSSDQTCTIRVYLISGHVSIEFTNKGIPIAQEDLQHIFKPFYRSETSLNQKGYGIGLHLTDKIITLHHALIAVSAEENTTTFQLVWK</sequence>
<comment type="caution">
    <text evidence="14">The sequence shown here is derived from an EMBL/GenBank/DDBJ whole genome shotgun (WGS) entry which is preliminary data.</text>
</comment>
<dbReference type="SUPFAM" id="SSF47384">
    <property type="entry name" value="Homodimeric domain of signal transducing histidine kinase"/>
    <property type="match status" value="1"/>
</dbReference>
<evidence type="ECO:0000256" key="6">
    <source>
        <dbReference type="ARBA" id="ARBA00022692"/>
    </source>
</evidence>
<dbReference type="SMART" id="SM00388">
    <property type="entry name" value="HisKA"/>
    <property type="match status" value="1"/>
</dbReference>
<dbReference type="STRING" id="445961.IW15_21570"/>
<keyword evidence="10 11" id="KW-0472">Membrane</keyword>
<feature type="transmembrane region" description="Helical" evidence="11">
    <location>
        <begin position="154"/>
        <end position="177"/>
    </location>
</feature>
<dbReference type="SUPFAM" id="SSF158472">
    <property type="entry name" value="HAMP domain-like"/>
    <property type="match status" value="1"/>
</dbReference>
<dbReference type="Gene3D" id="6.10.340.10">
    <property type="match status" value="1"/>
</dbReference>
<dbReference type="RefSeq" id="WP_034715277.1">
    <property type="nucleotide sequence ID" value="NZ_JAODPJ010000003.1"/>
</dbReference>
<dbReference type="GO" id="GO:0005886">
    <property type="term" value="C:plasma membrane"/>
    <property type="evidence" value="ECO:0007669"/>
    <property type="project" value="TreeGrafter"/>
</dbReference>
<keyword evidence="15" id="KW-1185">Reference proteome</keyword>
<keyword evidence="5" id="KW-0808">Transferase</keyword>
<evidence type="ECO:0000256" key="2">
    <source>
        <dbReference type="ARBA" id="ARBA00004370"/>
    </source>
</evidence>
<dbReference type="InterPro" id="IPR003661">
    <property type="entry name" value="HisK_dim/P_dom"/>
</dbReference>
<dbReference type="PROSITE" id="PS50109">
    <property type="entry name" value="HIS_KIN"/>
    <property type="match status" value="1"/>
</dbReference>
<protein>
    <recommendedName>
        <fullName evidence="3">histidine kinase</fullName>
        <ecNumber evidence="3">2.7.13.3</ecNumber>
    </recommendedName>
</protein>
<evidence type="ECO:0000256" key="4">
    <source>
        <dbReference type="ARBA" id="ARBA00022553"/>
    </source>
</evidence>
<dbReference type="InterPro" id="IPR004358">
    <property type="entry name" value="Sig_transdc_His_kin-like_C"/>
</dbReference>
<dbReference type="PRINTS" id="PR00344">
    <property type="entry name" value="BCTRLSENSOR"/>
</dbReference>
<dbReference type="Pfam" id="PF00672">
    <property type="entry name" value="HAMP"/>
    <property type="match status" value="1"/>
</dbReference>
<feature type="domain" description="Histidine kinase" evidence="12">
    <location>
        <begin position="239"/>
        <end position="451"/>
    </location>
</feature>
<dbReference type="InterPro" id="IPR005467">
    <property type="entry name" value="His_kinase_dom"/>
</dbReference>